<organism evidence="1 2">
    <name type="scientific">Acrobeloides nanus</name>
    <dbReference type="NCBI Taxonomy" id="290746"/>
    <lineage>
        <taxon>Eukaryota</taxon>
        <taxon>Metazoa</taxon>
        <taxon>Ecdysozoa</taxon>
        <taxon>Nematoda</taxon>
        <taxon>Chromadorea</taxon>
        <taxon>Rhabditida</taxon>
        <taxon>Tylenchina</taxon>
        <taxon>Cephalobomorpha</taxon>
        <taxon>Cephaloboidea</taxon>
        <taxon>Cephalobidae</taxon>
        <taxon>Acrobeloides</taxon>
    </lineage>
</organism>
<name>A0A914E3Q3_9BILA</name>
<proteinExistence type="predicted"/>
<evidence type="ECO:0000313" key="1">
    <source>
        <dbReference type="Proteomes" id="UP000887540"/>
    </source>
</evidence>
<dbReference type="WBParaSite" id="ACRNAN_scaffold5492.g6882.t1">
    <property type="protein sequence ID" value="ACRNAN_scaffold5492.g6882.t1"/>
    <property type="gene ID" value="ACRNAN_scaffold5492.g6882"/>
</dbReference>
<dbReference type="Proteomes" id="UP000887540">
    <property type="component" value="Unplaced"/>
</dbReference>
<dbReference type="AlphaFoldDB" id="A0A914E3Q3"/>
<sequence length="122" mass="13919">MGQTDALVHIVCPRGVEFYTSCDGSFLAFSKAYINASCAAVCSDGSTNFRIVGQLFYLPQLYIYNPDRSRYDVSIPLGIDWLTIMESILEWLIRDWRKLVIIAIVALLESSFHVDFHHVNRI</sequence>
<evidence type="ECO:0000313" key="2">
    <source>
        <dbReference type="WBParaSite" id="ACRNAN_scaffold5492.g6882.t1"/>
    </source>
</evidence>
<accession>A0A914E3Q3</accession>
<reference evidence="2" key="1">
    <citation type="submission" date="2022-11" db="UniProtKB">
        <authorList>
            <consortium name="WormBaseParasite"/>
        </authorList>
    </citation>
    <scope>IDENTIFICATION</scope>
</reference>
<keyword evidence="1" id="KW-1185">Reference proteome</keyword>
<protein>
    <submittedName>
        <fullName evidence="2">Uncharacterized protein</fullName>
    </submittedName>
</protein>